<proteinExistence type="predicted"/>
<protein>
    <submittedName>
        <fullName evidence="2">Uncharacterized protein</fullName>
    </submittedName>
</protein>
<keyword evidence="1" id="KW-0812">Transmembrane</keyword>
<evidence type="ECO:0000256" key="1">
    <source>
        <dbReference type="SAM" id="Phobius"/>
    </source>
</evidence>
<comment type="caution">
    <text evidence="2">The sequence shown here is derived from an EMBL/GenBank/DDBJ whole genome shotgun (WGS) entry which is preliminary data.</text>
</comment>
<reference evidence="2 3" key="1">
    <citation type="submission" date="2024-01" db="EMBL/GenBank/DDBJ databases">
        <authorList>
            <person name="Allen C."/>
            <person name="Tagirdzhanova G."/>
        </authorList>
    </citation>
    <scope>NUCLEOTIDE SEQUENCE [LARGE SCALE GENOMIC DNA]</scope>
</reference>
<accession>A0ABP0AZ31</accession>
<evidence type="ECO:0000313" key="2">
    <source>
        <dbReference type="EMBL" id="CAK7212532.1"/>
    </source>
</evidence>
<dbReference type="EMBL" id="CAWUHB010000005">
    <property type="protein sequence ID" value="CAK7212532.1"/>
    <property type="molecule type" value="Genomic_DNA"/>
</dbReference>
<sequence>MADSPSIVAVFGILVSILVIVSSITFIAITFFGIRRDRRHALGRMAEQEQRQREDGHAPSPLYAKFVQEEEQRGRIRQILEGPSMFEMFPQAPAIVDNVH</sequence>
<name>A0ABP0AZ31_9PEZI</name>
<dbReference type="Proteomes" id="UP001642405">
    <property type="component" value="Unassembled WGS sequence"/>
</dbReference>
<keyword evidence="1" id="KW-0472">Membrane</keyword>
<gene>
    <name evidence="2" type="ORF">SCUCBS95973_001495</name>
</gene>
<keyword evidence="1" id="KW-1133">Transmembrane helix</keyword>
<feature type="transmembrane region" description="Helical" evidence="1">
    <location>
        <begin position="6"/>
        <end position="34"/>
    </location>
</feature>
<evidence type="ECO:0000313" key="3">
    <source>
        <dbReference type="Proteomes" id="UP001642405"/>
    </source>
</evidence>
<organism evidence="2 3">
    <name type="scientific">Sporothrix curviconia</name>
    <dbReference type="NCBI Taxonomy" id="1260050"/>
    <lineage>
        <taxon>Eukaryota</taxon>
        <taxon>Fungi</taxon>
        <taxon>Dikarya</taxon>
        <taxon>Ascomycota</taxon>
        <taxon>Pezizomycotina</taxon>
        <taxon>Sordariomycetes</taxon>
        <taxon>Sordariomycetidae</taxon>
        <taxon>Ophiostomatales</taxon>
        <taxon>Ophiostomataceae</taxon>
        <taxon>Sporothrix</taxon>
    </lineage>
</organism>
<keyword evidence="3" id="KW-1185">Reference proteome</keyword>